<organism evidence="2 3">
    <name type="scientific">Puccinia sorghi</name>
    <dbReference type="NCBI Taxonomy" id="27349"/>
    <lineage>
        <taxon>Eukaryota</taxon>
        <taxon>Fungi</taxon>
        <taxon>Dikarya</taxon>
        <taxon>Basidiomycota</taxon>
        <taxon>Pucciniomycotina</taxon>
        <taxon>Pucciniomycetes</taxon>
        <taxon>Pucciniales</taxon>
        <taxon>Pucciniaceae</taxon>
        <taxon>Puccinia</taxon>
    </lineage>
</organism>
<keyword evidence="1" id="KW-1133">Transmembrane helix</keyword>
<keyword evidence="1" id="KW-0812">Transmembrane</keyword>
<dbReference type="EMBL" id="LAVV01010614">
    <property type="protein sequence ID" value="KNZ48800.1"/>
    <property type="molecule type" value="Genomic_DNA"/>
</dbReference>
<evidence type="ECO:0000313" key="2">
    <source>
        <dbReference type="EMBL" id="KNZ48800.1"/>
    </source>
</evidence>
<name>A0A0L6ULV2_9BASI</name>
<evidence type="ECO:0000313" key="3">
    <source>
        <dbReference type="Proteomes" id="UP000037035"/>
    </source>
</evidence>
<dbReference type="VEuPathDB" id="FungiDB:VP01_5404g1"/>
<sequence>MDSDPPSNKISHLEFLGTISSSWTQALHWKGHRTIDVFTWPDVKAAHVLEPLLLNTYLSQNINCETSAKNSNMVLIINSTLVASPTPASTLIINLMLIPHFTHLESGISSRLVIHGFRRKLLKPQKRIPGFMPMVIITRIYNLVLILGFIWQDMAPTLCHQRIGKDLKFPGPNHKFKGCVGKFCKYRQVECKCNIGGFPIINPGKLGAEIHKQLDLNLTKVVIITEKK</sequence>
<reference evidence="2 3" key="1">
    <citation type="submission" date="2015-08" db="EMBL/GenBank/DDBJ databases">
        <title>Next Generation Sequencing and Analysis of the Genome of Puccinia sorghi L Schw, the Causal Agent of Maize Common Rust.</title>
        <authorList>
            <person name="Rochi L."/>
            <person name="Burguener G."/>
            <person name="Darino M."/>
            <person name="Turjanski A."/>
            <person name="Kreff E."/>
            <person name="Dieguez M.J."/>
            <person name="Sacco F."/>
        </authorList>
    </citation>
    <scope>NUCLEOTIDE SEQUENCE [LARGE SCALE GENOMIC DNA]</scope>
    <source>
        <strain evidence="2 3">RO10H11247</strain>
    </source>
</reference>
<evidence type="ECO:0000256" key="1">
    <source>
        <dbReference type="SAM" id="Phobius"/>
    </source>
</evidence>
<keyword evidence="3" id="KW-1185">Reference proteome</keyword>
<gene>
    <name evidence="2" type="ORF">VP01_5404g1</name>
</gene>
<protein>
    <submittedName>
        <fullName evidence="2">Uncharacterized protein</fullName>
    </submittedName>
</protein>
<dbReference type="Proteomes" id="UP000037035">
    <property type="component" value="Unassembled WGS sequence"/>
</dbReference>
<dbReference type="AlphaFoldDB" id="A0A0L6ULV2"/>
<accession>A0A0L6ULV2</accession>
<comment type="caution">
    <text evidence="2">The sequence shown here is derived from an EMBL/GenBank/DDBJ whole genome shotgun (WGS) entry which is preliminary data.</text>
</comment>
<feature type="transmembrane region" description="Helical" evidence="1">
    <location>
        <begin position="128"/>
        <end position="151"/>
    </location>
</feature>
<proteinExistence type="predicted"/>
<keyword evidence="1" id="KW-0472">Membrane</keyword>